<sequence length="87" mass="9709">MVHPLLQQKVTRLINNSNDVSPGGDADNCWEHATRSLSLWLSPFVFPLVLQDADGVLARGCGQWARMDSLERIIISPCFVSLVTKSW</sequence>
<proteinExistence type="predicted"/>
<gene>
    <name evidence="1" type="ORF">CEXT_346581</name>
</gene>
<organism evidence="1 2">
    <name type="scientific">Caerostris extrusa</name>
    <name type="common">Bark spider</name>
    <name type="synonym">Caerostris bankana</name>
    <dbReference type="NCBI Taxonomy" id="172846"/>
    <lineage>
        <taxon>Eukaryota</taxon>
        <taxon>Metazoa</taxon>
        <taxon>Ecdysozoa</taxon>
        <taxon>Arthropoda</taxon>
        <taxon>Chelicerata</taxon>
        <taxon>Arachnida</taxon>
        <taxon>Araneae</taxon>
        <taxon>Araneomorphae</taxon>
        <taxon>Entelegynae</taxon>
        <taxon>Araneoidea</taxon>
        <taxon>Araneidae</taxon>
        <taxon>Caerostris</taxon>
    </lineage>
</organism>
<protein>
    <submittedName>
        <fullName evidence="1">Uncharacterized protein</fullName>
    </submittedName>
</protein>
<dbReference type="AlphaFoldDB" id="A0AAV4P1F9"/>
<keyword evidence="2" id="KW-1185">Reference proteome</keyword>
<comment type="caution">
    <text evidence="1">The sequence shown here is derived from an EMBL/GenBank/DDBJ whole genome shotgun (WGS) entry which is preliminary data.</text>
</comment>
<accession>A0AAV4P1F9</accession>
<name>A0AAV4P1F9_CAEEX</name>
<dbReference type="Proteomes" id="UP001054945">
    <property type="component" value="Unassembled WGS sequence"/>
</dbReference>
<reference evidence="1 2" key="1">
    <citation type="submission" date="2021-06" db="EMBL/GenBank/DDBJ databases">
        <title>Caerostris extrusa draft genome.</title>
        <authorList>
            <person name="Kono N."/>
            <person name="Arakawa K."/>
        </authorList>
    </citation>
    <scope>NUCLEOTIDE SEQUENCE [LARGE SCALE GENOMIC DNA]</scope>
</reference>
<dbReference type="EMBL" id="BPLR01021460">
    <property type="protein sequence ID" value="GIX89868.1"/>
    <property type="molecule type" value="Genomic_DNA"/>
</dbReference>
<evidence type="ECO:0000313" key="2">
    <source>
        <dbReference type="Proteomes" id="UP001054945"/>
    </source>
</evidence>
<evidence type="ECO:0000313" key="1">
    <source>
        <dbReference type="EMBL" id="GIX89868.1"/>
    </source>
</evidence>